<reference evidence="3" key="1">
    <citation type="journal article" date="2023" name="Science">
        <title>Genome structures resolve the early diversification of teleost fishes.</title>
        <authorList>
            <person name="Parey E."/>
            <person name="Louis A."/>
            <person name="Montfort J."/>
            <person name="Bouchez O."/>
            <person name="Roques C."/>
            <person name="Iampietro C."/>
            <person name="Lluch J."/>
            <person name="Castinel A."/>
            <person name="Donnadieu C."/>
            <person name="Desvignes T."/>
            <person name="Floi Bucao C."/>
            <person name="Jouanno E."/>
            <person name="Wen M."/>
            <person name="Mejri S."/>
            <person name="Dirks R."/>
            <person name="Jansen H."/>
            <person name="Henkel C."/>
            <person name="Chen W.J."/>
            <person name="Zahm M."/>
            <person name="Cabau C."/>
            <person name="Klopp C."/>
            <person name="Thompson A.W."/>
            <person name="Robinson-Rechavi M."/>
            <person name="Braasch I."/>
            <person name="Lecointre G."/>
            <person name="Bobe J."/>
            <person name="Postlethwait J.H."/>
            <person name="Berthelot C."/>
            <person name="Roest Crollius H."/>
            <person name="Guiguen Y."/>
        </authorList>
    </citation>
    <scope>NUCLEOTIDE SEQUENCE</scope>
    <source>
        <strain evidence="3">WJC10195</strain>
    </source>
</reference>
<dbReference type="GO" id="GO:0005886">
    <property type="term" value="C:plasma membrane"/>
    <property type="evidence" value="ECO:0007669"/>
    <property type="project" value="TreeGrafter"/>
</dbReference>
<dbReference type="CDD" id="cd00063">
    <property type="entry name" value="FN3"/>
    <property type="match status" value="1"/>
</dbReference>
<keyword evidence="1" id="KW-1133">Transmembrane helix</keyword>
<feature type="domain" description="Fibronectin type-III" evidence="2">
    <location>
        <begin position="68"/>
        <end position="161"/>
    </location>
</feature>
<evidence type="ECO:0000259" key="2">
    <source>
        <dbReference type="PROSITE" id="PS50853"/>
    </source>
</evidence>
<name>A0A9Q1F4T4_SYNKA</name>
<keyword evidence="1" id="KW-0472">Membrane</keyword>
<dbReference type="InterPro" id="IPR050650">
    <property type="entry name" value="Type-II_Cytokine-TF_Rcpt"/>
</dbReference>
<dbReference type="PANTHER" id="PTHR20859">
    <property type="entry name" value="INTERFERON/INTERLEUKIN RECEPTOR"/>
    <property type="match status" value="1"/>
</dbReference>
<dbReference type="PANTHER" id="PTHR20859:SF46">
    <property type="entry name" value="INTERFERON GAMMA RECEPTOR 2"/>
    <property type="match status" value="1"/>
</dbReference>
<dbReference type="GO" id="GO:0004896">
    <property type="term" value="F:cytokine receptor activity"/>
    <property type="evidence" value="ECO:0007669"/>
    <property type="project" value="TreeGrafter"/>
</dbReference>
<dbReference type="InterPro" id="IPR036116">
    <property type="entry name" value="FN3_sf"/>
</dbReference>
<protein>
    <recommendedName>
        <fullName evidence="2">Fibronectin type-III domain-containing protein</fullName>
    </recommendedName>
</protein>
<keyword evidence="1" id="KW-0812">Transmembrane</keyword>
<dbReference type="PROSITE" id="PS50853">
    <property type="entry name" value="FN3"/>
    <property type="match status" value="1"/>
</dbReference>
<dbReference type="InterPro" id="IPR013783">
    <property type="entry name" value="Ig-like_fold"/>
</dbReference>
<feature type="transmembrane region" description="Helical" evidence="1">
    <location>
        <begin position="270"/>
        <end position="298"/>
    </location>
</feature>
<gene>
    <name evidence="3" type="ORF">SKAU_G00260210</name>
</gene>
<dbReference type="Pfam" id="PF09294">
    <property type="entry name" value="Interfer-bind"/>
    <property type="match status" value="1"/>
</dbReference>
<dbReference type="Pfam" id="PF01108">
    <property type="entry name" value="Tissue_fac"/>
    <property type="match status" value="1"/>
</dbReference>
<organism evidence="3 4">
    <name type="scientific">Synaphobranchus kaupii</name>
    <name type="common">Kaup's arrowtooth eel</name>
    <dbReference type="NCBI Taxonomy" id="118154"/>
    <lineage>
        <taxon>Eukaryota</taxon>
        <taxon>Metazoa</taxon>
        <taxon>Chordata</taxon>
        <taxon>Craniata</taxon>
        <taxon>Vertebrata</taxon>
        <taxon>Euteleostomi</taxon>
        <taxon>Actinopterygii</taxon>
        <taxon>Neopterygii</taxon>
        <taxon>Teleostei</taxon>
        <taxon>Anguilliformes</taxon>
        <taxon>Synaphobranchidae</taxon>
        <taxon>Synaphobranchus</taxon>
    </lineage>
</organism>
<dbReference type="SUPFAM" id="SSF49265">
    <property type="entry name" value="Fibronectin type III"/>
    <property type="match status" value="2"/>
</dbReference>
<proteinExistence type="predicted"/>
<sequence length="385" mass="43925">EVSFNTAYIECSRSDVYCSVRFYGVIKWNSPRSLRYAVSPLGMAVIFLPESCFLVIISVSVVLADLPVPKNVRVTSINMGVILEWGRPHTSLGNLTYTAEYKSQVYPASFSTVCRNQTEHRCDFTQVINPFGMYVFQVRAEWQGETSRWAKTAEFLPDHQTLIGGPTVRLFSREGNLEMDIQDPVMKVNKDLRDIYSLVGYNIRYWKEGEEDKAIVMNDMQQKRLPRSQLEGLSRYCVQVQVSIGEYKKTGDFSRVTCETTTADGKVEAWMIALILMVSFVVVAVTLPLLFLVAWYFYKGLKFFYPSANLPEHLKKCLMEPPHQYIFLAMQNSSQQEEQYQEVSIISESPLVLGGPLCSHTEELKGTDNGVIEEVFPLNDNKEKE</sequence>
<comment type="caution">
    <text evidence="3">The sequence shown here is derived from an EMBL/GenBank/DDBJ whole genome shotgun (WGS) entry which is preliminary data.</text>
</comment>
<feature type="transmembrane region" description="Helical" evidence="1">
    <location>
        <begin position="41"/>
        <end position="64"/>
    </location>
</feature>
<evidence type="ECO:0000313" key="4">
    <source>
        <dbReference type="Proteomes" id="UP001152622"/>
    </source>
</evidence>
<dbReference type="InterPro" id="IPR015373">
    <property type="entry name" value="Interferon/interleukin_rcp_dom"/>
</dbReference>
<dbReference type="OrthoDB" id="8724082at2759"/>
<evidence type="ECO:0000256" key="1">
    <source>
        <dbReference type="SAM" id="Phobius"/>
    </source>
</evidence>
<feature type="non-terminal residue" evidence="3">
    <location>
        <position position="1"/>
    </location>
</feature>
<evidence type="ECO:0000313" key="3">
    <source>
        <dbReference type="EMBL" id="KAJ8350891.1"/>
    </source>
</evidence>
<keyword evidence="4" id="KW-1185">Reference proteome</keyword>
<dbReference type="Gene3D" id="2.60.40.10">
    <property type="entry name" value="Immunoglobulins"/>
    <property type="match status" value="2"/>
</dbReference>
<dbReference type="InterPro" id="IPR003961">
    <property type="entry name" value="FN3_dom"/>
</dbReference>
<accession>A0A9Q1F4T4</accession>
<dbReference type="AlphaFoldDB" id="A0A9Q1F4T4"/>
<dbReference type="Proteomes" id="UP001152622">
    <property type="component" value="Chromosome 9"/>
</dbReference>
<dbReference type="EMBL" id="JAINUF010000009">
    <property type="protein sequence ID" value="KAJ8350891.1"/>
    <property type="molecule type" value="Genomic_DNA"/>
</dbReference>